<gene>
    <name evidence="1" type="ORF">SAMN02910291_02231</name>
</gene>
<dbReference type="Gene3D" id="3.40.50.2000">
    <property type="entry name" value="Glycogen Phosphorylase B"/>
    <property type="match status" value="1"/>
</dbReference>
<sequence length="333" mass="37137">MAILGAFSSSSGLAQGARLYANRVEREGHTVIRVDITEAMVQQPAFSLEESGAISLKEFMSMKLPCILVIHANPPQFHLILFRLGKRFLHNKKIIGYWAWELAVVPDVWRHALQYLDAVEVPSAFVREALLPCTDKEVVVVPHVLEAPQKQKTAFACDGIVRCLFIFDMGSAFARKNPMAALEAFRLAFKPGEAEMTFKVSSPQADYENFKKFEQACAQVPGVSIMTKTLDDVALEELYLKHDIYLSLHRSEGYGLTIHEALLYGLHAVATGWSGNMDFMDMPKAHAVPYTLVAMQATSGAFKGLKAKWAEADIDAAGQTLRRLRQELLIDHR</sequence>
<proteinExistence type="predicted"/>
<reference evidence="2" key="1">
    <citation type="submission" date="2016-11" db="EMBL/GenBank/DDBJ databases">
        <authorList>
            <person name="Jaros S."/>
            <person name="Januszkiewicz K."/>
            <person name="Wedrychowicz H."/>
        </authorList>
    </citation>
    <scope>NUCLEOTIDE SEQUENCE [LARGE SCALE GENOMIC DNA]</scope>
    <source>
        <strain evidence="2">DSM 7057</strain>
    </source>
</reference>
<name>A0AA94L313_DESDE</name>
<evidence type="ECO:0000313" key="2">
    <source>
        <dbReference type="Proteomes" id="UP000182680"/>
    </source>
</evidence>
<dbReference type="AlphaFoldDB" id="A0AA94L313"/>
<dbReference type="PANTHER" id="PTHR46656:SF3">
    <property type="entry name" value="PUTATIVE-RELATED"/>
    <property type="match status" value="1"/>
</dbReference>
<evidence type="ECO:0008006" key="3">
    <source>
        <dbReference type="Google" id="ProtNLM"/>
    </source>
</evidence>
<evidence type="ECO:0000313" key="1">
    <source>
        <dbReference type="EMBL" id="SFW63650.1"/>
    </source>
</evidence>
<comment type="caution">
    <text evidence="1">The sequence shown here is derived from an EMBL/GenBank/DDBJ whole genome shotgun (WGS) entry which is preliminary data.</text>
</comment>
<dbReference type="Proteomes" id="UP000182680">
    <property type="component" value="Unassembled WGS sequence"/>
</dbReference>
<organism evidence="1 2">
    <name type="scientific">Desulfovibrio desulfuricans</name>
    <dbReference type="NCBI Taxonomy" id="876"/>
    <lineage>
        <taxon>Bacteria</taxon>
        <taxon>Pseudomonadati</taxon>
        <taxon>Thermodesulfobacteriota</taxon>
        <taxon>Desulfovibrionia</taxon>
        <taxon>Desulfovibrionales</taxon>
        <taxon>Desulfovibrionaceae</taxon>
        <taxon>Desulfovibrio</taxon>
    </lineage>
</organism>
<dbReference type="RefSeq" id="WP_143142649.1">
    <property type="nucleotide sequence ID" value="NZ_FPIW01000049.1"/>
</dbReference>
<dbReference type="SUPFAM" id="SSF53756">
    <property type="entry name" value="UDP-Glycosyltransferase/glycogen phosphorylase"/>
    <property type="match status" value="1"/>
</dbReference>
<accession>A0AA94L313</accession>
<dbReference type="PANTHER" id="PTHR46656">
    <property type="entry name" value="PUTATIVE-RELATED"/>
    <property type="match status" value="1"/>
</dbReference>
<protein>
    <recommendedName>
        <fullName evidence="3">Glycosyl transferase family 1 domain-containing protein</fullName>
    </recommendedName>
</protein>
<dbReference type="EMBL" id="FPIW01000049">
    <property type="protein sequence ID" value="SFW63650.1"/>
    <property type="molecule type" value="Genomic_DNA"/>
</dbReference>